<reference evidence="1 2" key="1">
    <citation type="submission" date="2017-02" db="EMBL/GenBank/DDBJ databases">
        <authorList>
            <person name="Peterson S.W."/>
        </authorList>
    </citation>
    <scope>NUCLEOTIDE SEQUENCE [LARGE SCALE GENOMIC DNA]</scope>
    <source>
        <strain evidence="1 2">CIP104813</strain>
    </source>
</reference>
<dbReference type="AlphaFoldDB" id="A0A1X6X2G4"/>
<evidence type="ECO:0008006" key="3">
    <source>
        <dbReference type="Google" id="ProtNLM"/>
    </source>
</evidence>
<organism evidence="1 2">
    <name type="scientific">Brachybacterium nesterenkovii</name>
    <dbReference type="NCBI Taxonomy" id="47847"/>
    <lineage>
        <taxon>Bacteria</taxon>
        <taxon>Bacillati</taxon>
        <taxon>Actinomycetota</taxon>
        <taxon>Actinomycetes</taxon>
        <taxon>Micrococcales</taxon>
        <taxon>Dermabacteraceae</taxon>
        <taxon>Brachybacterium</taxon>
    </lineage>
</organism>
<evidence type="ECO:0000313" key="2">
    <source>
        <dbReference type="Proteomes" id="UP000195981"/>
    </source>
</evidence>
<protein>
    <recommendedName>
        <fullName evidence="3">Mini-circle protein</fullName>
    </recommendedName>
</protein>
<dbReference type="EMBL" id="FWFG01000077">
    <property type="protein sequence ID" value="SLM92862.1"/>
    <property type="molecule type" value="Genomic_DNA"/>
</dbReference>
<name>A0A1X6X2G4_9MICO</name>
<dbReference type="Gene3D" id="1.20.120.450">
    <property type="entry name" value="dinb family like domain"/>
    <property type="match status" value="1"/>
</dbReference>
<gene>
    <name evidence="1" type="ORF">FM110_08905</name>
</gene>
<keyword evidence="2" id="KW-1185">Reference proteome</keyword>
<sequence>MIVTGIADTRDGGPKLGGERAVLDAWLRDYRLNALLKIDGLTAQQLAMRPIPPSALSLLGIIRHLTEVEMYWLREVLHGEELEDLYSTPEHPDGDFDLGSAGSAALDVDCYRRETARCAELAAAWIDLDGPVRGRRGGAELNLRWILTHLIEEYARHLGHMDLLREAIDGTTGY</sequence>
<dbReference type="InterPro" id="IPR007061">
    <property type="entry name" value="MST-like"/>
</dbReference>
<proteinExistence type="predicted"/>
<dbReference type="InterPro" id="IPR034660">
    <property type="entry name" value="DinB/YfiT-like"/>
</dbReference>
<dbReference type="SUPFAM" id="SSF109854">
    <property type="entry name" value="DinB/YfiT-like putative metalloenzymes"/>
    <property type="match status" value="1"/>
</dbReference>
<dbReference type="Pfam" id="PF04978">
    <property type="entry name" value="MST"/>
    <property type="match status" value="1"/>
</dbReference>
<accession>A0A1X6X2G4</accession>
<evidence type="ECO:0000313" key="1">
    <source>
        <dbReference type="EMBL" id="SLM92862.1"/>
    </source>
</evidence>
<dbReference type="Proteomes" id="UP000195981">
    <property type="component" value="Unassembled WGS sequence"/>
</dbReference>